<dbReference type="SMART" id="SM00479">
    <property type="entry name" value="EXOIII"/>
    <property type="match status" value="1"/>
</dbReference>
<dbReference type="SUPFAM" id="SSF53098">
    <property type="entry name" value="Ribonuclease H-like"/>
    <property type="match status" value="1"/>
</dbReference>
<dbReference type="CDD" id="cd06127">
    <property type="entry name" value="DEDDh"/>
    <property type="match status" value="1"/>
</dbReference>
<dbReference type="Pfam" id="PF00929">
    <property type="entry name" value="RNase_T"/>
    <property type="match status" value="1"/>
</dbReference>
<name>A0A1M5EUD1_9BACT</name>
<organism evidence="4 5">
    <name type="scientific">Mariniphaga anaerophila</name>
    <dbReference type="NCBI Taxonomy" id="1484053"/>
    <lineage>
        <taxon>Bacteria</taxon>
        <taxon>Pseudomonadati</taxon>
        <taxon>Bacteroidota</taxon>
        <taxon>Bacteroidia</taxon>
        <taxon>Marinilabiliales</taxon>
        <taxon>Prolixibacteraceae</taxon>
        <taxon>Mariniphaga</taxon>
    </lineage>
</organism>
<dbReference type="InterPro" id="IPR006054">
    <property type="entry name" value="DnaQ"/>
</dbReference>
<evidence type="ECO:0000256" key="1">
    <source>
        <dbReference type="ARBA" id="ARBA00025483"/>
    </source>
</evidence>
<dbReference type="InterPro" id="IPR012337">
    <property type="entry name" value="RNaseH-like_sf"/>
</dbReference>
<accession>A0A1M5EUD1</accession>
<dbReference type="Gene3D" id="3.30.420.10">
    <property type="entry name" value="Ribonuclease H-like superfamily/Ribonuclease H"/>
    <property type="match status" value="1"/>
</dbReference>
<evidence type="ECO:0000313" key="4">
    <source>
        <dbReference type="EMBL" id="SHF82746.1"/>
    </source>
</evidence>
<dbReference type="OrthoDB" id="9803913at2"/>
<dbReference type="GO" id="GO:0008408">
    <property type="term" value="F:3'-5' exonuclease activity"/>
    <property type="evidence" value="ECO:0007669"/>
    <property type="project" value="TreeGrafter"/>
</dbReference>
<sequence length="179" mass="20445">MFAIIDIETTGNSYKHGQITEVAIFQHNGIEVTDSFTSLVKPDMDIPLFITRLTGISNEMVQNAPRFYEIARKVVEMTAGRTFVAHNVNFDYKFVKEEFNRLGYNFNRKTLCTVKLSRKLMPGHKSYSLGNLCAEKGIEINGRHRAAGDALATVKLFEMLLKENDRRNYSDASMHLKLF</sequence>
<dbReference type="PANTHER" id="PTHR30231:SF41">
    <property type="entry name" value="DNA POLYMERASE III SUBUNIT EPSILON"/>
    <property type="match status" value="1"/>
</dbReference>
<feature type="domain" description="Exonuclease" evidence="3">
    <location>
        <begin position="1"/>
        <end position="166"/>
    </location>
</feature>
<proteinExistence type="predicted"/>
<dbReference type="GO" id="GO:0045004">
    <property type="term" value="P:DNA replication proofreading"/>
    <property type="evidence" value="ECO:0007669"/>
    <property type="project" value="TreeGrafter"/>
</dbReference>
<dbReference type="STRING" id="1484053.SAMN05444274_11027"/>
<keyword evidence="5" id="KW-1185">Reference proteome</keyword>
<comment type="function">
    <text evidence="1">DNA polymerase III is a complex, multichain enzyme responsible for most of the replicative synthesis in bacteria. The epsilon subunit contain the editing function and is a proofreading 3'-5' exonuclease.</text>
</comment>
<protein>
    <submittedName>
        <fullName evidence="4">DNA polymerase-3 subunit epsilon</fullName>
    </submittedName>
</protein>
<dbReference type="Proteomes" id="UP000184164">
    <property type="component" value="Unassembled WGS sequence"/>
</dbReference>
<dbReference type="InterPro" id="IPR013520">
    <property type="entry name" value="Ribonucl_H"/>
</dbReference>
<dbReference type="FunFam" id="3.30.420.10:FF:000045">
    <property type="entry name" value="3'-5' exonuclease DinG"/>
    <property type="match status" value="1"/>
</dbReference>
<comment type="subunit">
    <text evidence="2">DNA polymerase III contains a core (composed of alpha, epsilon and theta chains) that associates with a tau subunit. This core dimerizes to form the POLIII' complex. PolIII' associates with the gamma complex (composed of gamma, delta, delta', psi and chi chains) and with the beta chain to form the complete DNA polymerase III complex.</text>
</comment>
<gene>
    <name evidence="4" type="ORF">SAMN05444274_11027</name>
</gene>
<reference evidence="4 5" key="1">
    <citation type="submission" date="2016-11" db="EMBL/GenBank/DDBJ databases">
        <authorList>
            <person name="Jaros S."/>
            <person name="Januszkiewicz K."/>
            <person name="Wedrychowicz H."/>
        </authorList>
    </citation>
    <scope>NUCLEOTIDE SEQUENCE [LARGE SCALE GENOMIC DNA]</scope>
    <source>
        <strain evidence="4 5">DSM 26910</strain>
    </source>
</reference>
<dbReference type="EMBL" id="FQUM01000010">
    <property type="protein sequence ID" value="SHF82746.1"/>
    <property type="molecule type" value="Genomic_DNA"/>
</dbReference>
<evidence type="ECO:0000256" key="2">
    <source>
        <dbReference type="ARBA" id="ARBA00026073"/>
    </source>
</evidence>
<dbReference type="InterPro" id="IPR036397">
    <property type="entry name" value="RNaseH_sf"/>
</dbReference>
<dbReference type="PANTHER" id="PTHR30231">
    <property type="entry name" value="DNA POLYMERASE III SUBUNIT EPSILON"/>
    <property type="match status" value="1"/>
</dbReference>
<evidence type="ECO:0000313" key="5">
    <source>
        <dbReference type="Proteomes" id="UP000184164"/>
    </source>
</evidence>
<dbReference type="GO" id="GO:0003677">
    <property type="term" value="F:DNA binding"/>
    <property type="evidence" value="ECO:0007669"/>
    <property type="project" value="InterPro"/>
</dbReference>
<dbReference type="AlphaFoldDB" id="A0A1M5EUD1"/>
<dbReference type="GO" id="GO:0003887">
    <property type="term" value="F:DNA-directed DNA polymerase activity"/>
    <property type="evidence" value="ECO:0007669"/>
    <property type="project" value="InterPro"/>
</dbReference>
<dbReference type="GO" id="GO:0005829">
    <property type="term" value="C:cytosol"/>
    <property type="evidence" value="ECO:0007669"/>
    <property type="project" value="TreeGrafter"/>
</dbReference>
<evidence type="ECO:0000259" key="3">
    <source>
        <dbReference type="SMART" id="SM00479"/>
    </source>
</evidence>
<dbReference type="NCBIfam" id="TIGR00573">
    <property type="entry name" value="dnaq"/>
    <property type="match status" value="1"/>
</dbReference>
<dbReference type="RefSeq" id="WP_073003108.1">
    <property type="nucleotide sequence ID" value="NZ_FQUM01000010.1"/>
</dbReference>